<keyword evidence="1" id="KW-1133">Transmembrane helix</keyword>
<dbReference type="Gene3D" id="3.80.10.10">
    <property type="entry name" value="Ribonuclease Inhibitor"/>
    <property type="match status" value="1"/>
</dbReference>
<keyword evidence="1" id="KW-0812">Transmembrane</keyword>
<evidence type="ECO:0000313" key="2">
    <source>
        <dbReference type="EMBL" id="ASS37118.1"/>
    </source>
</evidence>
<gene>
    <name evidence="2" type="ORF">AXF17_00610</name>
</gene>
<feature type="transmembrane region" description="Helical" evidence="1">
    <location>
        <begin position="6"/>
        <end position="28"/>
    </location>
</feature>
<dbReference type="SUPFAM" id="SSF52058">
    <property type="entry name" value="L domain-like"/>
    <property type="match status" value="1"/>
</dbReference>
<name>A0A223AQ81_9FIRM</name>
<keyword evidence="3" id="KW-1185">Reference proteome</keyword>
<reference evidence="3" key="1">
    <citation type="submission" date="2016-05" db="EMBL/GenBank/DDBJ databases">
        <authorList>
            <person name="Holder M.E."/>
            <person name="Ajami N.J."/>
            <person name="Petrosino J.F."/>
        </authorList>
    </citation>
    <scope>NUCLEOTIDE SEQUENCE [LARGE SCALE GENOMIC DNA]</scope>
    <source>
        <strain evidence="3">ATCC 700696</strain>
    </source>
</reference>
<accession>A0A223AQ81</accession>
<sequence>MRRVSFRVICVTVICLIITLLCGCNLFVTDKDKFYLNKNLDYDLTWIDLDKAGQDIVIPAKIEDKKIRVINLADPYFTRIDSLDISQVKELESFRLNLFDPKNKSKLKGLDFSKNNKLRRILISQTMALKNITFNSACESIFIDGSDIKSVDLQSLEKLEDFSYYNGPLEELDISNNPNLESIKIADTNIKRLDVTKNPKLKYIIVDEGTQIIGPTNAQIKYNKRTE</sequence>
<evidence type="ECO:0000256" key="1">
    <source>
        <dbReference type="SAM" id="Phobius"/>
    </source>
</evidence>
<organism evidence="2 3">
    <name type="scientific">Mogibacterium pumilum</name>
    <dbReference type="NCBI Taxonomy" id="86332"/>
    <lineage>
        <taxon>Bacteria</taxon>
        <taxon>Bacillati</taxon>
        <taxon>Bacillota</taxon>
        <taxon>Clostridia</taxon>
        <taxon>Peptostreptococcales</taxon>
        <taxon>Anaerovoracaceae</taxon>
        <taxon>Mogibacterium</taxon>
    </lineage>
</organism>
<dbReference type="InterPro" id="IPR032675">
    <property type="entry name" value="LRR_dom_sf"/>
</dbReference>
<protein>
    <recommendedName>
        <fullName evidence="4">Leucine-rich repeat domain-containing protein</fullName>
    </recommendedName>
</protein>
<evidence type="ECO:0008006" key="4">
    <source>
        <dbReference type="Google" id="ProtNLM"/>
    </source>
</evidence>
<evidence type="ECO:0000313" key="3">
    <source>
        <dbReference type="Proteomes" id="UP000214689"/>
    </source>
</evidence>
<dbReference type="EMBL" id="CP016199">
    <property type="protein sequence ID" value="ASS37118.1"/>
    <property type="molecule type" value="Genomic_DNA"/>
</dbReference>
<dbReference type="AlphaFoldDB" id="A0A223AQ81"/>
<keyword evidence="1" id="KW-0472">Membrane</keyword>
<dbReference type="Proteomes" id="UP000214689">
    <property type="component" value="Chromosome"/>
</dbReference>
<proteinExistence type="predicted"/>
<dbReference type="PROSITE" id="PS51257">
    <property type="entry name" value="PROKAR_LIPOPROTEIN"/>
    <property type="match status" value="1"/>
</dbReference>